<gene>
    <name evidence="5" type="ORF">BT67DRAFT_448830</name>
</gene>
<dbReference type="InterPro" id="IPR053065">
    <property type="entry name" value="Archenteron_Induction-Rel"/>
</dbReference>
<evidence type="ECO:0000256" key="2">
    <source>
        <dbReference type="SAM" id="Phobius"/>
    </source>
</evidence>
<keyword evidence="2" id="KW-1133">Transmembrane helix</keyword>
<dbReference type="PANTHER" id="PTHR36853:SF1">
    <property type="entry name" value="DUF3844 DOMAIN-CONTAINING PROTEIN"/>
    <property type="match status" value="1"/>
</dbReference>
<comment type="caution">
    <text evidence="5">The sequence shown here is derived from an EMBL/GenBank/DDBJ whole genome shotgun (WGS) entry which is preliminary data.</text>
</comment>
<keyword evidence="2" id="KW-0472">Membrane</keyword>
<keyword evidence="2" id="KW-0812">Transmembrane</keyword>
<dbReference type="InterPro" id="IPR024382">
    <property type="entry name" value="Vps3844_C"/>
</dbReference>
<feature type="transmembrane region" description="Helical" evidence="2">
    <location>
        <begin position="361"/>
        <end position="383"/>
    </location>
</feature>
<dbReference type="AlphaFoldDB" id="A0AAN6UNB7"/>
<dbReference type="Proteomes" id="UP001304895">
    <property type="component" value="Unassembled WGS sequence"/>
</dbReference>
<feature type="domain" description="Vacuolar sorting protein Vps3844 C-terminal" evidence="4">
    <location>
        <begin position="285"/>
        <end position="396"/>
    </location>
</feature>
<evidence type="ECO:0000256" key="3">
    <source>
        <dbReference type="SAM" id="SignalP"/>
    </source>
</evidence>
<feature type="signal peptide" evidence="3">
    <location>
        <begin position="1"/>
        <end position="18"/>
    </location>
</feature>
<feature type="region of interest" description="Disordered" evidence="1">
    <location>
        <begin position="236"/>
        <end position="276"/>
    </location>
</feature>
<keyword evidence="6" id="KW-1185">Reference proteome</keyword>
<dbReference type="PANTHER" id="PTHR36853">
    <property type="entry name" value="EXPRESSED PROTEIN"/>
    <property type="match status" value="1"/>
</dbReference>
<evidence type="ECO:0000313" key="6">
    <source>
        <dbReference type="Proteomes" id="UP001304895"/>
    </source>
</evidence>
<organism evidence="5 6">
    <name type="scientific">Trichocladium antarcticum</name>
    <dbReference type="NCBI Taxonomy" id="1450529"/>
    <lineage>
        <taxon>Eukaryota</taxon>
        <taxon>Fungi</taxon>
        <taxon>Dikarya</taxon>
        <taxon>Ascomycota</taxon>
        <taxon>Pezizomycotina</taxon>
        <taxon>Sordariomycetes</taxon>
        <taxon>Sordariomycetidae</taxon>
        <taxon>Sordariales</taxon>
        <taxon>Chaetomiaceae</taxon>
        <taxon>Trichocladium</taxon>
    </lineage>
</organism>
<proteinExistence type="predicted"/>
<evidence type="ECO:0000313" key="5">
    <source>
        <dbReference type="EMBL" id="KAK4135949.1"/>
    </source>
</evidence>
<sequence>MRLIAGLTAAALSGLAAGASQQSADVYLFQPSASRQSSTETPAIPKEVARHILLQRTSQQRYGSDLRDIPNSIDTQTAVDYIARFGKGPAPLLAHSDKTDASQLVVILEGAAAKQSTLLKEKLGQHAAFAVADPPSAAANNHLMALFRNLGVASTQQCGLSSVINPFQEDCWAGPSSVVKYDLRTSPKTFDTLLDNVSRLNKFVADGDLEVLLVLLPESSRSSKLSRWSTAAARTGSSASDLRRRRDAETVISDSDGDEHNTPAADPPGPGFPSTHPLRKSIPHCFTSRSACVNETNNCSGHGECANKFGGKDADAAAPAVVCFACACKATVVHAGDSSQGRKTVHWAGNMCQKEDISVQFWLLAGFTVTIVAAVAFAIGLLFSVGEETLPGVIGAGVSRNK</sequence>
<evidence type="ECO:0000259" key="4">
    <source>
        <dbReference type="Pfam" id="PF12955"/>
    </source>
</evidence>
<protein>
    <recommendedName>
        <fullName evidence="4">Vacuolar sorting protein Vps3844 C-terminal domain-containing protein</fullName>
    </recommendedName>
</protein>
<reference evidence="5" key="2">
    <citation type="submission" date="2023-05" db="EMBL/GenBank/DDBJ databases">
        <authorList>
            <consortium name="Lawrence Berkeley National Laboratory"/>
            <person name="Steindorff A."/>
            <person name="Hensen N."/>
            <person name="Bonometti L."/>
            <person name="Westerberg I."/>
            <person name="Brannstrom I.O."/>
            <person name="Guillou S."/>
            <person name="Cros-Aarteil S."/>
            <person name="Calhoun S."/>
            <person name="Haridas S."/>
            <person name="Kuo A."/>
            <person name="Mondo S."/>
            <person name="Pangilinan J."/>
            <person name="Riley R."/>
            <person name="Labutti K."/>
            <person name="Andreopoulos B."/>
            <person name="Lipzen A."/>
            <person name="Chen C."/>
            <person name="Yanf M."/>
            <person name="Daum C."/>
            <person name="Ng V."/>
            <person name="Clum A."/>
            <person name="Ohm R."/>
            <person name="Martin F."/>
            <person name="Silar P."/>
            <person name="Natvig D."/>
            <person name="Lalanne C."/>
            <person name="Gautier V."/>
            <person name="Ament-Velasquez S.L."/>
            <person name="Kruys A."/>
            <person name="Hutchinson M.I."/>
            <person name="Powell A.J."/>
            <person name="Barry K."/>
            <person name="Miller A.N."/>
            <person name="Grigoriev I.V."/>
            <person name="Debuchy R."/>
            <person name="Gladieux P."/>
            <person name="Thoren M.H."/>
            <person name="Johannesson H."/>
        </authorList>
    </citation>
    <scope>NUCLEOTIDE SEQUENCE</scope>
    <source>
        <strain evidence="5">CBS 123565</strain>
    </source>
</reference>
<feature type="chain" id="PRO_5042862395" description="Vacuolar sorting protein Vps3844 C-terminal domain-containing protein" evidence="3">
    <location>
        <begin position="19"/>
        <end position="402"/>
    </location>
</feature>
<dbReference type="EMBL" id="MU853405">
    <property type="protein sequence ID" value="KAK4135949.1"/>
    <property type="molecule type" value="Genomic_DNA"/>
</dbReference>
<evidence type="ECO:0000256" key="1">
    <source>
        <dbReference type="SAM" id="MobiDB-lite"/>
    </source>
</evidence>
<reference evidence="5" key="1">
    <citation type="journal article" date="2023" name="Mol. Phylogenet. Evol.">
        <title>Genome-scale phylogeny and comparative genomics of the fungal order Sordariales.</title>
        <authorList>
            <person name="Hensen N."/>
            <person name="Bonometti L."/>
            <person name="Westerberg I."/>
            <person name="Brannstrom I.O."/>
            <person name="Guillou S."/>
            <person name="Cros-Aarteil S."/>
            <person name="Calhoun S."/>
            <person name="Haridas S."/>
            <person name="Kuo A."/>
            <person name="Mondo S."/>
            <person name="Pangilinan J."/>
            <person name="Riley R."/>
            <person name="LaButti K."/>
            <person name="Andreopoulos B."/>
            <person name="Lipzen A."/>
            <person name="Chen C."/>
            <person name="Yan M."/>
            <person name="Daum C."/>
            <person name="Ng V."/>
            <person name="Clum A."/>
            <person name="Steindorff A."/>
            <person name="Ohm R.A."/>
            <person name="Martin F."/>
            <person name="Silar P."/>
            <person name="Natvig D.O."/>
            <person name="Lalanne C."/>
            <person name="Gautier V."/>
            <person name="Ament-Velasquez S.L."/>
            <person name="Kruys A."/>
            <person name="Hutchinson M.I."/>
            <person name="Powell A.J."/>
            <person name="Barry K."/>
            <person name="Miller A.N."/>
            <person name="Grigoriev I.V."/>
            <person name="Debuchy R."/>
            <person name="Gladieux P."/>
            <person name="Hiltunen Thoren M."/>
            <person name="Johannesson H."/>
        </authorList>
    </citation>
    <scope>NUCLEOTIDE SEQUENCE</scope>
    <source>
        <strain evidence="5">CBS 123565</strain>
    </source>
</reference>
<accession>A0AAN6UNB7</accession>
<dbReference type="Pfam" id="PF12955">
    <property type="entry name" value="Vps3844_C"/>
    <property type="match status" value="1"/>
</dbReference>
<name>A0AAN6UNB7_9PEZI</name>
<dbReference type="GO" id="GO:0005783">
    <property type="term" value="C:endoplasmic reticulum"/>
    <property type="evidence" value="ECO:0007669"/>
    <property type="project" value="TreeGrafter"/>
</dbReference>
<keyword evidence="3" id="KW-0732">Signal</keyword>